<comment type="caution">
    <text evidence="2">The sequence shown here is derived from an EMBL/GenBank/DDBJ whole genome shotgun (WGS) entry which is preliminary data.</text>
</comment>
<feature type="region of interest" description="Disordered" evidence="1">
    <location>
        <begin position="1"/>
        <end position="22"/>
    </location>
</feature>
<dbReference type="RefSeq" id="XP_067920481.1">
    <property type="nucleotide sequence ID" value="XM_068067542.1"/>
</dbReference>
<gene>
    <name evidence="2" type="ORF">CSUI_007396</name>
</gene>
<evidence type="ECO:0000313" key="2">
    <source>
        <dbReference type="EMBL" id="PHJ18776.1"/>
    </source>
</evidence>
<reference evidence="2 3" key="1">
    <citation type="journal article" date="2017" name="Int. J. Parasitol.">
        <title>The genome of the protozoan parasite Cystoisospora suis and a reverse vaccinology approach to identify vaccine candidates.</title>
        <authorList>
            <person name="Palmieri N."/>
            <person name="Shrestha A."/>
            <person name="Ruttkowski B."/>
            <person name="Beck T."/>
            <person name="Vogl C."/>
            <person name="Tomley F."/>
            <person name="Blake D.P."/>
            <person name="Joachim A."/>
        </authorList>
    </citation>
    <scope>NUCLEOTIDE SEQUENCE [LARGE SCALE GENOMIC DNA]</scope>
    <source>
        <strain evidence="2 3">Wien I</strain>
    </source>
</reference>
<evidence type="ECO:0000313" key="3">
    <source>
        <dbReference type="Proteomes" id="UP000221165"/>
    </source>
</evidence>
<organism evidence="2 3">
    <name type="scientific">Cystoisospora suis</name>
    <dbReference type="NCBI Taxonomy" id="483139"/>
    <lineage>
        <taxon>Eukaryota</taxon>
        <taxon>Sar</taxon>
        <taxon>Alveolata</taxon>
        <taxon>Apicomplexa</taxon>
        <taxon>Conoidasida</taxon>
        <taxon>Coccidia</taxon>
        <taxon>Eucoccidiorida</taxon>
        <taxon>Eimeriorina</taxon>
        <taxon>Sarcocystidae</taxon>
        <taxon>Cystoisospora</taxon>
    </lineage>
</organism>
<dbReference type="VEuPathDB" id="ToxoDB:CSUI_007396"/>
<accession>A0A2C6KR57</accession>
<proteinExistence type="predicted"/>
<name>A0A2C6KR57_9APIC</name>
<dbReference type="GeneID" id="94430753"/>
<dbReference type="Proteomes" id="UP000221165">
    <property type="component" value="Unassembled WGS sequence"/>
</dbReference>
<protein>
    <submittedName>
        <fullName evidence="2">Uncharacterized protein</fullName>
    </submittedName>
</protein>
<evidence type="ECO:0000256" key="1">
    <source>
        <dbReference type="SAM" id="MobiDB-lite"/>
    </source>
</evidence>
<keyword evidence="3" id="KW-1185">Reference proteome</keyword>
<dbReference type="AlphaFoldDB" id="A0A2C6KR57"/>
<dbReference type="EMBL" id="MIGC01003902">
    <property type="protein sequence ID" value="PHJ18776.1"/>
    <property type="molecule type" value="Genomic_DNA"/>
</dbReference>
<sequence>MTATVVYPRHQGENDSRLSSSCSSPSGKVCMEILWGQTSEEIKWRRDPYTDAEFEEIYRIYRDEAEEDT</sequence>
<feature type="non-terminal residue" evidence="2">
    <location>
        <position position="69"/>
    </location>
</feature>